<dbReference type="OrthoDB" id="1654797at2"/>
<dbReference type="EMBL" id="NFLJ01000007">
    <property type="protein sequence ID" value="OUQ35528.1"/>
    <property type="molecule type" value="Genomic_DNA"/>
</dbReference>
<sequence>MQVPQFQDIEFDAYLTYNRSYYFSKEKTIFSNPLKKYDVDIILKNAKKMNRPVSFATQNRLAANGTDQDLSEYYGFSDIDVVINDDVVKNDDIFSDDDGGLLRRLWL</sequence>
<dbReference type="Gene3D" id="3.30.1240.10">
    <property type="match status" value="1"/>
</dbReference>
<dbReference type="Gene3D" id="3.40.50.1000">
    <property type="entry name" value="HAD superfamily/HAD-like"/>
    <property type="match status" value="1"/>
</dbReference>
<dbReference type="Proteomes" id="UP000195305">
    <property type="component" value="Unassembled WGS sequence"/>
</dbReference>
<evidence type="ECO:0000313" key="2">
    <source>
        <dbReference type="Proteomes" id="UP000195305"/>
    </source>
</evidence>
<comment type="caution">
    <text evidence="1">The sequence shown here is derived from an EMBL/GenBank/DDBJ whole genome shotgun (WGS) entry which is preliminary data.</text>
</comment>
<dbReference type="RefSeq" id="WP_087357346.1">
    <property type="nucleotide sequence ID" value="NZ_AP031415.1"/>
</dbReference>
<proteinExistence type="predicted"/>
<gene>
    <name evidence="1" type="ORF">B5E75_03200</name>
</gene>
<organism evidence="1 2">
    <name type="scientific">Massilimicrobiota timonensis</name>
    <dbReference type="NCBI Taxonomy" id="1776392"/>
    <lineage>
        <taxon>Bacteria</taxon>
        <taxon>Bacillati</taxon>
        <taxon>Bacillota</taxon>
        <taxon>Erysipelotrichia</taxon>
        <taxon>Erysipelotrichales</taxon>
        <taxon>Erysipelotrichaceae</taxon>
        <taxon>Massilimicrobiota</taxon>
    </lineage>
</organism>
<dbReference type="AlphaFoldDB" id="A0A1Y4T035"/>
<accession>A0A1Y4T035</accession>
<dbReference type="InterPro" id="IPR023214">
    <property type="entry name" value="HAD_sf"/>
</dbReference>
<evidence type="ECO:0000313" key="1">
    <source>
        <dbReference type="EMBL" id="OUQ35528.1"/>
    </source>
</evidence>
<name>A0A1Y4T035_9FIRM</name>
<reference evidence="1 2" key="1">
    <citation type="journal article" date="2018" name="BMC Genomics">
        <title>Whole genome sequencing and function prediction of 133 gut anaerobes isolated from chicken caecum in pure cultures.</title>
        <authorList>
            <person name="Medvecky M."/>
            <person name="Cejkova D."/>
            <person name="Polansky O."/>
            <person name="Karasova D."/>
            <person name="Kubasova T."/>
            <person name="Cizek A."/>
            <person name="Rychlik I."/>
        </authorList>
    </citation>
    <scope>NUCLEOTIDE SEQUENCE [LARGE SCALE GENOMIC DNA]</scope>
    <source>
        <strain evidence="1 2">An13</strain>
    </source>
</reference>
<protein>
    <submittedName>
        <fullName evidence="1">Uncharacterized protein</fullName>
    </submittedName>
</protein>
<keyword evidence="2" id="KW-1185">Reference proteome</keyword>